<evidence type="ECO:0000313" key="2">
    <source>
        <dbReference type="Proteomes" id="UP001172738"/>
    </source>
</evidence>
<dbReference type="PANTHER" id="PTHR34387:SF1">
    <property type="entry name" value="PERIPLASMIC IMMUNOGENIC PROTEIN"/>
    <property type="match status" value="1"/>
</dbReference>
<dbReference type="Pfam" id="PF04402">
    <property type="entry name" value="SIMPL"/>
    <property type="match status" value="1"/>
</dbReference>
<dbReference type="InterPro" id="IPR007497">
    <property type="entry name" value="SIMPL/DUF541"/>
</dbReference>
<reference evidence="1" key="1">
    <citation type="submission" date="2023-06" db="EMBL/GenBank/DDBJ databases">
        <title>SYSU T00b26.</title>
        <authorList>
            <person name="Gao L."/>
            <person name="Fang B.-Z."/>
            <person name="Li W.-J."/>
        </authorList>
    </citation>
    <scope>NUCLEOTIDE SEQUENCE</scope>
    <source>
        <strain evidence="1">SYSU T00b26</strain>
    </source>
</reference>
<dbReference type="Gene3D" id="3.30.70.2970">
    <property type="entry name" value="Protein of unknown function (DUF541), domain 2"/>
    <property type="match status" value="1"/>
</dbReference>
<dbReference type="InterPro" id="IPR052022">
    <property type="entry name" value="26kDa_periplasmic_antigen"/>
</dbReference>
<name>A0ABT8FZ40_9MICO</name>
<dbReference type="Gene3D" id="3.30.110.170">
    <property type="entry name" value="Protein of unknown function (DUF541), domain 1"/>
    <property type="match status" value="1"/>
</dbReference>
<organism evidence="1 2">
    <name type="scientific">Demequina zhanjiangensis</name>
    <dbReference type="NCBI Taxonomy" id="3051659"/>
    <lineage>
        <taxon>Bacteria</taxon>
        <taxon>Bacillati</taxon>
        <taxon>Actinomycetota</taxon>
        <taxon>Actinomycetes</taxon>
        <taxon>Micrococcales</taxon>
        <taxon>Demequinaceae</taxon>
        <taxon>Demequina</taxon>
    </lineage>
</organism>
<dbReference type="RefSeq" id="WP_301126504.1">
    <property type="nucleotide sequence ID" value="NZ_JAUHPV010000002.1"/>
</dbReference>
<proteinExistence type="predicted"/>
<dbReference type="PANTHER" id="PTHR34387">
    <property type="entry name" value="SLR1258 PROTEIN"/>
    <property type="match status" value="1"/>
</dbReference>
<protein>
    <submittedName>
        <fullName evidence="1">SIMPL domain-containing protein</fullName>
    </submittedName>
</protein>
<dbReference type="Proteomes" id="UP001172738">
    <property type="component" value="Unassembled WGS sequence"/>
</dbReference>
<dbReference type="EMBL" id="JAUHPV010000002">
    <property type="protein sequence ID" value="MDN4472160.1"/>
    <property type="molecule type" value="Genomic_DNA"/>
</dbReference>
<comment type="caution">
    <text evidence="1">The sequence shown here is derived from an EMBL/GenBank/DDBJ whole genome shotgun (WGS) entry which is preliminary data.</text>
</comment>
<sequence>MTEGSATITVTGHGAACQAADAATIRMACHAERATVADAVADANAAVRLVRAALAEHGVDLERSSTAAVEIRAVERRGPEGSVHVSGYATTHRLTVEVDELHRLGQLLSAAVAAAGDSARLEGVTLSVRDSGALAATARDRAWADAVHSATQLAEHAARRLGSVMRIEEGAGAGPAPAVRMAAAMPVEPGGVEERSSVTVTWALA</sequence>
<keyword evidence="2" id="KW-1185">Reference proteome</keyword>
<accession>A0ABT8FZ40</accession>
<gene>
    <name evidence="1" type="ORF">QQX04_04025</name>
</gene>
<evidence type="ECO:0000313" key="1">
    <source>
        <dbReference type="EMBL" id="MDN4472160.1"/>
    </source>
</evidence>